<feature type="compositionally biased region" description="Basic and acidic residues" evidence="1">
    <location>
        <begin position="431"/>
        <end position="445"/>
    </location>
</feature>
<feature type="region of interest" description="Disordered" evidence="1">
    <location>
        <begin position="258"/>
        <end position="472"/>
    </location>
</feature>
<evidence type="ECO:0000256" key="1">
    <source>
        <dbReference type="SAM" id="MobiDB-lite"/>
    </source>
</evidence>
<reference evidence="2 3" key="1">
    <citation type="journal article" date="2022" name="bioRxiv">
        <title>Genomics of Preaxostyla Flagellates Illuminates Evolutionary Transitions and the Path Towards Mitochondrial Loss.</title>
        <authorList>
            <person name="Novak L.V.F."/>
            <person name="Treitli S.C."/>
            <person name="Pyrih J."/>
            <person name="Halakuc P."/>
            <person name="Pipaliya S.V."/>
            <person name="Vacek V."/>
            <person name="Brzon O."/>
            <person name="Soukal P."/>
            <person name="Eme L."/>
            <person name="Dacks J.B."/>
            <person name="Karnkowska A."/>
            <person name="Elias M."/>
            <person name="Hampl V."/>
        </authorList>
    </citation>
    <scope>NUCLEOTIDE SEQUENCE [LARGE SCALE GENOMIC DNA]</scope>
    <source>
        <strain evidence="2">NAU3</strain>
        <tissue evidence="2">Gut</tissue>
    </source>
</reference>
<protein>
    <submittedName>
        <fullName evidence="2">Uncharacterized protein</fullName>
    </submittedName>
</protein>
<feature type="compositionally biased region" description="Polar residues" evidence="1">
    <location>
        <begin position="118"/>
        <end position="151"/>
    </location>
</feature>
<comment type="caution">
    <text evidence="2">The sequence shown here is derived from an EMBL/GenBank/DDBJ whole genome shotgun (WGS) entry which is preliminary data.</text>
</comment>
<gene>
    <name evidence="2" type="ORF">BLNAU_5756</name>
</gene>
<proteinExistence type="predicted"/>
<feature type="compositionally biased region" description="Polar residues" evidence="1">
    <location>
        <begin position="357"/>
        <end position="374"/>
    </location>
</feature>
<feature type="compositionally biased region" description="Polar residues" evidence="1">
    <location>
        <begin position="84"/>
        <end position="107"/>
    </location>
</feature>
<organism evidence="2 3">
    <name type="scientific">Blattamonas nauphoetae</name>
    <dbReference type="NCBI Taxonomy" id="2049346"/>
    <lineage>
        <taxon>Eukaryota</taxon>
        <taxon>Metamonada</taxon>
        <taxon>Preaxostyla</taxon>
        <taxon>Oxymonadida</taxon>
        <taxon>Blattamonas</taxon>
    </lineage>
</organism>
<accession>A0ABQ9Y670</accession>
<feature type="compositionally biased region" description="Polar residues" evidence="1">
    <location>
        <begin position="318"/>
        <end position="329"/>
    </location>
</feature>
<feature type="compositionally biased region" description="Basic and acidic residues" evidence="1">
    <location>
        <begin position="452"/>
        <end position="471"/>
    </location>
</feature>
<evidence type="ECO:0000313" key="3">
    <source>
        <dbReference type="Proteomes" id="UP001281761"/>
    </source>
</evidence>
<dbReference type="Proteomes" id="UP001281761">
    <property type="component" value="Unassembled WGS sequence"/>
</dbReference>
<name>A0ABQ9Y670_9EUKA</name>
<feature type="compositionally biased region" description="Polar residues" evidence="1">
    <location>
        <begin position="163"/>
        <end position="174"/>
    </location>
</feature>
<feature type="region of interest" description="Disordered" evidence="1">
    <location>
        <begin position="84"/>
        <end position="215"/>
    </location>
</feature>
<dbReference type="EMBL" id="JARBJD010000031">
    <property type="protein sequence ID" value="KAK2959198.1"/>
    <property type="molecule type" value="Genomic_DNA"/>
</dbReference>
<keyword evidence="3" id="KW-1185">Reference proteome</keyword>
<evidence type="ECO:0000313" key="2">
    <source>
        <dbReference type="EMBL" id="KAK2959198.1"/>
    </source>
</evidence>
<sequence>MSRRSSVSGHAEMDSVIIDTKQFLDEQMNALNERIQEKLSGKSNEKQKLYERIRSLENTNAELEARLNDQEKLIQQLLAAQRSATQNTPSQSRSQFSSAVPFSTSIHTPIKPEKPANSLRQNRPASSQNHFIETQPAPSHQFTTTTPISSVNRREPSFKPATAPQSRIPQSSNLDPIPISPTDHRKPSARSKRHENRHERHPREEESDSQTSLSFRRINRLEEDVVSSHRFGAHHESDSHGESSVFSSVLQEIEDDLISEGGYPKRKRRASHQRQYPPEVAPSEHTTRHTPTQRAYPFHSSPPHSDTIGRSPSPPRNRPQTLSEFSPSPDQERTTRHLPRQRRQPEPSQSQLPSAIEPSTFSPQSPQRTFQSPPQGRRAGQSVRLSPSPLSSPPQLPPSQSQTQNHPSHARSSRMDSFVLSPSPPSFQRQHQLDADHTPARDRPQRTPTGRGETRPTERPPRSKHRSDPKVTLRNIRAKASSDQYQSFLLSLREMQQGKRTKEQTVRAVTAMAQQAQLDSILDEMLDLVDAA</sequence>